<dbReference type="PANTHER" id="PTHR21689:SF2">
    <property type="entry name" value="PROTEIN LIN-9 HOMOLOG"/>
    <property type="match status" value="1"/>
</dbReference>
<dbReference type="GO" id="GO:0006351">
    <property type="term" value="P:DNA-templated transcription"/>
    <property type="evidence" value="ECO:0007669"/>
    <property type="project" value="InterPro"/>
</dbReference>
<dbReference type="Pfam" id="PF19438">
    <property type="entry name" value="LIN9_C"/>
    <property type="match status" value="1"/>
</dbReference>
<feature type="region of interest" description="Disordered" evidence="4">
    <location>
        <begin position="78"/>
        <end position="147"/>
    </location>
</feature>
<dbReference type="InterPro" id="IPR045831">
    <property type="entry name" value="LIN9_C"/>
</dbReference>
<dbReference type="EMBL" id="OU963867">
    <property type="protein sequence ID" value="CAH0391753.1"/>
    <property type="molecule type" value="Genomic_DNA"/>
</dbReference>
<evidence type="ECO:0000259" key="5">
    <source>
        <dbReference type="SMART" id="SM01135"/>
    </source>
</evidence>
<dbReference type="GO" id="GO:0006357">
    <property type="term" value="P:regulation of transcription by RNA polymerase II"/>
    <property type="evidence" value="ECO:0007669"/>
    <property type="project" value="TreeGrafter"/>
</dbReference>
<feature type="region of interest" description="Disordered" evidence="4">
    <location>
        <begin position="1"/>
        <end position="57"/>
    </location>
</feature>
<feature type="region of interest" description="Disordered" evidence="4">
    <location>
        <begin position="339"/>
        <end position="363"/>
    </location>
</feature>
<dbReference type="GO" id="GO:0051726">
    <property type="term" value="P:regulation of cell cycle"/>
    <property type="evidence" value="ECO:0007669"/>
    <property type="project" value="TreeGrafter"/>
</dbReference>
<evidence type="ECO:0000256" key="4">
    <source>
        <dbReference type="SAM" id="MobiDB-lite"/>
    </source>
</evidence>
<comment type="subcellular location">
    <subcellularLocation>
        <location evidence="1">Nucleus</location>
    </subcellularLocation>
</comment>
<dbReference type="GO" id="GO:0017053">
    <property type="term" value="C:transcription repressor complex"/>
    <property type="evidence" value="ECO:0007669"/>
    <property type="project" value="InterPro"/>
</dbReference>
<evidence type="ECO:0000313" key="7">
    <source>
        <dbReference type="Proteomes" id="UP001152759"/>
    </source>
</evidence>
<evidence type="ECO:0000313" key="6">
    <source>
        <dbReference type="EMBL" id="CAH0391753.1"/>
    </source>
</evidence>
<reference evidence="6" key="1">
    <citation type="submission" date="2021-12" db="EMBL/GenBank/DDBJ databases">
        <authorList>
            <person name="King R."/>
        </authorList>
    </citation>
    <scope>NUCLEOTIDE SEQUENCE</scope>
</reference>
<evidence type="ECO:0000256" key="3">
    <source>
        <dbReference type="ARBA" id="ARBA00023242"/>
    </source>
</evidence>
<name>A0A9P0AHK6_BEMTA</name>
<dbReference type="Pfam" id="PF06584">
    <property type="entry name" value="DIRP"/>
    <property type="match status" value="1"/>
</dbReference>
<evidence type="ECO:0000256" key="2">
    <source>
        <dbReference type="ARBA" id="ARBA00006732"/>
    </source>
</evidence>
<dbReference type="OrthoDB" id="2339771at2759"/>
<sequence>MNLKKTVKTEPQDEEMELGPAIFGLKRVGTEDETAHKEDESSTPSASPALNNRGMPARIRKKNKLFYDEDMFNASTVGVKRQSRNSIKASPKKPATPAKAKQTPTSTPKSTPRIVPKSTPKSARSPPEMVKETSNLEGKGESASRKTGHKIGMKLRNLLKLPKAHKWVCHEWFYSNLDVPLFLGDNDFLICIRESFPELKTTKLSRPQWRMMRRMMGKPRRCSQTFFDEERREIERRRNNIRSLQQRKACDISCFKGLPPEIPLQLVLGTKVTARLRKPQDGLFTGIIDALDTSNNTYRITFERGGLGTHSIPDYEVLSNDPPDTISISSYLHKIRPPQSNSAMSVDSDSLSSRDVESGGKLNQLISPGGTMGGYRVEHLESMVRLNKLLAVKKLRIQHLKEMNSDAERRNLYGRPLSHEFKIHYASCVIELEQLNTALKDTLTVLQSFVLNNPEKEQQMQQIESCPQVAAEIVEKNNSDAKNKVNDESMINLIVDLTSLLLQVKILINSDESSVESKIVKNSISDVKQRLDPVNQMVFENNVEVHLRHIQAGVSNHVNSPFIFPFQS</sequence>
<comment type="similarity">
    <text evidence="2">Belongs to the lin-9 family.</text>
</comment>
<dbReference type="AlphaFoldDB" id="A0A9P0AHK6"/>
<evidence type="ECO:0000256" key="1">
    <source>
        <dbReference type="ARBA" id="ARBA00004123"/>
    </source>
</evidence>
<dbReference type="InterPro" id="IPR033471">
    <property type="entry name" value="DIRP"/>
</dbReference>
<feature type="domain" description="DIRP" evidence="5">
    <location>
        <begin position="173"/>
        <end position="278"/>
    </location>
</feature>
<dbReference type="SMART" id="SM01135">
    <property type="entry name" value="DIRP"/>
    <property type="match status" value="1"/>
</dbReference>
<dbReference type="KEGG" id="btab:109041144"/>
<feature type="compositionally biased region" description="Low complexity" evidence="4">
    <location>
        <begin position="340"/>
        <end position="351"/>
    </location>
</feature>
<dbReference type="GO" id="GO:0005654">
    <property type="term" value="C:nucleoplasm"/>
    <property type="evidence" value="ECO:0007669"/>
    <property type="project" value="TreeGrafter"/>
</dbReference>
<feature type="compositionally biased region" description="Basic and acidic residues" evidence="4">
    <location>
        <begin position="28"/>
        <end position="40"/>
    </location>
</feature>
<proteinExistence type="inferred from homology"/>
<gene>
    <name evidence="6" type="ORF">BEMITA_LOCUS10342</name>
</gene>
<dbReference type="PANTHER" id="PTHR21689">
    <property type="entry name" value="LIN-9"/>
    <property type="match status" value="1"/>
</dbReference>
<dbReference type="InterPro" id="IPR010561">
    <property type="entry name" value="LIN-9/ALY1"/>
</dbReference>
<organism evidence="6 7">
    <name type="scientific">Bemisia tabaci</name>
    <name type="common">Sweetpotato whitefly</name>
    <name type="synonym">Aleurodes tabaci</name>
    <dbReference type="NCBI Taxonomy" id="7038"/>
    <lineage>
        <taxon>Eukaryota</taxon>
        <taxon>Metazoa</taxon>
        <taxon>Ecdysozoa</taxon>
        <taxon>Arthropoda</taxon>
        <taxon>Hexapoda</taxon>
        <taxon>Insecta</taxon>
        <taxon>Pterygota</taxon>
        <taxon>Neoptera</taxon>
        <taxon>Paraneoptera</taxon>
        <taxon>Hemiptera</taxon>
        <taxon>Sternorrhyncha</taxon>
        <taxon>Aleyrodoidea</taxon>
        <taxon>Aleyrodidae</taxon>
        <taxon>Aleyrodinae</taxon>
        <taxon>Bemisia</taxon>
    </lineage>
</organism>
<accession>A0A9P0AHK6</accession>
<protein>
    <recommendedName>
        <fullName evidence="5">DIRP domain-containing protein</fullName>
    </recommendedName>
</protein>
<dbReference type="Proteomes" id="UP001152759">
    <property type="component" value="Chromosome 6"/>
</dbReference>
<keyword evidence="3" id="KW-0539">Nucleus</keyword>
<feature type="compositionally biased region" description="Low complexity" evidence="4">
    <location>
        <begin position="88"/>
        <end position="112"/>
    </location>
</feature>
<keyword evidence="7" id="KW-1185">Reference proteome</keyword>
<dbReference type="GO" id="GO:0003677">
    <property type="term" value="F:DNA binding"/>
    <property type="evidence" value="ECO:0007669"/>
    <property type="project" value="TreeGrafter"/>
</dbReference>